<accession>A0A6I3J1H0</accession>
<evidence type="ECO:0000256" key="1">
    <source>
        <dbReference type="SAM" id="MobiDB-lite"/>
    </source>
</evidence>
<dbReference type="Proteomes" id="UP000433406">
    <property type="component" value="Unassembled WGS sequence"/>
</dbReference>
<sequence>MALHLLPLLADTVVRAAQQAPEPEDVKAGWLAFGIFIGLAVAVGLLGWSLVHRIRNVQAAEDAGRYDPSDRRPRSEEALPFTDEVPRPAADAPEQPRPSGPSAD</sequence>
<dbReference type="RefSeq" id="WP_154613902.1">
    <property type="nucleotide sequence ID" value="NZ_CP053660.1"/>
</dbReference>
<keyword evidence="4" id="KW-1185">Reference proteome</keyword>
<name>A0A6I3J1H0_9ACTN</name>
<feature type="compositionally biased region" description="Pro residues" evidence="1">
    <location>
        <begin position="95"/>
        <end position="104"/>
    </location>
</feature>
<feature type="compositionally biased region" description="Basic and acidic residues" evidence="1">
    <location>
        <begin position="62"/>
        <end position="77"/>
    </location>
</feature>
<dbReference type="EMBL" id="WLCI01000003">
    <property type="protein sequence ID" value="MTB94156.1"/>
    <property type="molecule type" value="Genomic_DNA"/>
</dbReference>
<evidence type="ECO:0000313" key="4">
    <source>
        <dbReference type="Proteomes" id="UP000433406"/>
    </source>
</evidence>
<evidence type="ECO:0000313" key="3">
    <source>
        <dbReference type="EMBL" id="MTB94156.1"/>
    </source>
</evidence>
<keyword evidence="2" id="KW-1133">Transmembrane helix</keyword>
<feature type="region of interest" description="Disordered" evidence="1">
    <location>
        <begin position="61"/>
        <end position="104"/>
    </location>
</feature>
<proteinExistence type="predicted"/>
<gene>
    <name evidence="3" type="ORF">GGQ22_03585</name>
</gene>
<keyword evidence="2" id="KW-0472">Membrane</keyword>
<dbReference type="AlphaFoldDB" id="A0A6I3J1H0"/>
<comment type="caution">
    <text evidence="3">The sequence shown here is derived from an EMBL/GenBank/DDBJ whole genome shotgun (WGS) entry which is preliminary data.</text>
</comment>
<reference evidence="3 4" key="1">
    <citation type="submission" date="2019-10" db="EMBL/GenBank/DDBJ databases">
        <title>Nocardioides novel species isolated from the excrement of Marmot.</title>
        <authorList>
            <person name="Zhang G."/>
        </authorList>
    </citation>
    <scope>NUCLEOTIDE SEQUENCE [LARGE SCALE GENOMIC DNA]</scope>
    <source>
        <strain evidence="4">zg-579</strain>
    </source>
</reference>
<feature type="transmembrane region" description="Helical" evidence="2">
    <location>
        <begin position="32"/>
        <end position="51"/>
    </location>
</feature>
<keyword evidence="2" id="KW-0812">Transmembrane</keyword>
<evidence type="ECO:0000256" key="2">
    <source>
        <dbReference type="SAM" id="Phobius"/>
    </source>
</evidence>
<organism evidence="3 4">
    <name type="scientific">Nocardioides marmotae</name>
    <dbReference type="NCBI Taxonomy" id="2663857"/>
    <lineage>
        <taxon>Bacteria</taxon>
        <taxon>Bacillati</taxon>
        <taxon>Actinomycetota</taxon>
        <taxon>Actinomycetes</taxon>
        <taxon>Propionibacteriales</taxon>
        <taxon>Nocardioidaceae</taxon>
        <taxon>Nocardioides</taxon>
    </lineage>
</organism>
<protein>
    <submittedName>
        <fullName evidence="3">Uncharacterized protein</fullName>
    </submittedName>
</protein>